<keyword evidence="5 7" id="KW-1133">Transmembrane helix</keyword>
<name>A0A240E6S9_9GAMM</name>
<comment type="similarity">
    <text evidence="7">Belongs to the binding-protein-dependent transport system permease family.</text>
</comment>
<dbReference type="RefSeq" id="WP_228150386.1">
    <property type="nucleotide sequence ID" value="NZ_BAABHT010000001.1"/>
</dbReference>
<dbReference type="Proteomes" id="UP000219042">
    <property type="component" value="Unassembled WGS sequence"/>
</dbReference>
<dbReference type="EMBL" id="OANT01000003">
    <property type="protein sequence ID" value="SNX44464.1"/>
    <property type="molecule type" value="Genomic_DNA"/>
</dbReference>
<dbReference type="SUPFAM" id="SSF161098">
    <property type="entry name" value="MetI-like"/>
    <property type="match status" value="1"/>
</dbReference>
<feature type="transmembrane region" description="Helical" evidence="7">
    <location>
        <begin position="99"/>
        <end position="119"/>
    </location>
</feature>
<protein>
    <submittedName>
        <fullName evidence="9">Sulfonate transport system permease protein</fullName>
    </submittedName>
</protein>
<dbReference type="GO" id="GO:0005886">
    <property type="term" value="C:plasma membrane"/>
    <property type="evidence" value="ECO:0007669"/>
    <property type="project" value="UniProtKB-SubCell"/>
</dbReference>
<evidence type="ECO:0000313" key="10">
    <source>
        <dbReference type="Proteomes" id="UP000219042"/>
    </source>
</evidence>
<dbReference type="AlphaFoldDB" id="A0A240E6S9"/>
<dbReference type="PANTHER" id="PTHR30151:SF38">
    <property type="entry name" value="ALIPHATIC SULFONATES TRANSPORT PERMEASE PROTEIN SSUC-RELATED"/>
    <property type="match status" value="1"/>
</dbReference>
<feature type="transmembrane region" description="Helical" evidence="7">
    <location>
        <begin position="254"/>
        <end position="275"/>
    </location>
</feature>
<dbReference type="GO" id="GO:0055085">
    <property type="term" value="P:transmembrane transport"/>
    <property type="evidence" value="ECO:0007669"/>
    <property type="project" value="InterPro"/>
</dbReference>
<feature type="transmembrane region" description="Helical" evidence="7">
    <location>
        <begin position="31"/>
        <end position="55"/>
    </location>
</feature>
<proteinExistence type="inferred from homology"/>
<evidence type="ECO:0000256" key="4">
    <source>
        <dbReference type="ARBA" id="ARBA00022692"/>
    </source>
</evidence>
<dbReference type="CDD" id="cd06261">
    <property type="entry name" value="TM_PBP2"/>
    <property type="match status" value="1"/>
</dbReference>
<feature type="domain" description="ABC transmembrane type-1" evidence="8">
    <location>
        <begin position="92"/>
        <end position="276"/>
    </location>
</feature>
<feature type="transmembrane region" description="Helical" evidence="7">
    <location>
        <begin position="158"/>
        <end position="174"/>
    </location>
</feature>
<evidence type="ECO:0000256" key="2">
    <source>
        <dbReference type="ARBA" id="ARBA00022448"/>
    </source>
</evidence>
<dbReference type="PANTHER" id="PTHR30151">
    <property type="entry name" value="ALKANE SULFONATE ABC TRANSPORTER-RELATED, MEMBRANE SUBUNIT"/>
    <property type="match status" value="1"/>
</dbReference>
<evidence type="ECO:0000313" key="9">
    <source>
        <dbReference type="EMBL" id="SNX44464.1"/>
    </source>
</evidence>
<dbReference type="PROSITE" id="PS50928">
    <property type="entry name" value="ABC_TM1"/>
    <property type="match status" value="1"/>
</dbReference>
<accession>A0A240E6S9</accession>
<evidence type="ECO:0000256" key="7">
    <source>
        <dbReference type="RuleBase" id="RU363032"/>
    </source>
</evidence>
<comment type="subcellular location">
    <subcellularLocation>
        <location evidence="1 7">Cell membrane</location>
        <topology evidence="1 7">Multi-pass membrane protein</topology>
    </subcellularLocation>
</comment>
<organism evidence="9 10">
    <name type="scientific">Acinetobacter puyangensis</name>
    <dbReference type="NCBI Taxonomy" id="1096779"/>
    <lineage>
        <taxon>Bacteria</taxon>
        <taxon>Pseudomonadati</taxon>
        <taxon>Pseudomonadota</taxon>
        <taxon>Gammaproteobacteria</taxon>
        <taxon>Moraxellales</taxon>
        <taxon>Moraxellaceae</taxon>
        <taxon>Acinetobacter</taxon>
    </lineage>
</organism>
<dbReference type="Gene3D" id="1.10.3720.10">
    <property type="entry name" value="MetI-like"/>
    <property type="match status" value="1"/>
</dbReference>
<keyword evidence="3" id="KW-1003">Cell membrane</keyword>
<dbReference type="InterPro" id="IPR035906">
    <property type="entry name" value="MetI-like_sf"/>
</dbReference>
<keyword evidence="4 7" id="KW-0812">Transmembrane</keyword>
<feature type="transmembrane region" description="Helical" evidence="7">
    <location>
        <begin position="222"/>
        <end position="242"/>
    </location>
</feature>
<keyword evidence="10" id="KW-1185">Reference proteome</keyword>
<keyword evidence="6 7" id="KW-0472">Membrane</keyword>
<evidence type="ECO:0000256" key="3">
    <source>
        <dbReference type="ARBA" id="ARBA00022475"/>
    </source>
</evidence>
<dbReference type="Pfam" id="PF00528">
    <property type="entry name" value="BPD_transp_1"/>
    <property type="match status" value="1"/>
</dbReference>
<keyword evidence="2 7" id="KW-0813">Transport</keyword>
<reference evidence="10" key="1">
    <citation type="submission" date="2016-09" db="EMBL/GenBank/DDBJ databases">
        <authorList>
            <person name="Varghese N."/>
            <person name="Submissions S."/>
        </authorList>
    </citation>
    <scope>NUCLEOTIDE SEQUENCE [LARGE SCALE GENOMIC DNA]</scope>
    <source>
        <strain evidence="10">ANC 4466</strain>
    </source>
</reference>
<evidence type="ECO:0000256" key="6">
    <source>
        <dbReference type="ARBA" id="ARBA00023136"/>
    </source>
</evidence>
<sequence length="287" mass="32193">MSIVNEQKMSHITEQDNLHSPRILASVKRGLLWLGRSGLSVILGLIVPILLLGFWQYVYQKQWLPEQILPSPVLVWQTFWELIETGELTENLVISLKRIGWSVLLGGGIGLLLGFVIGLSRKAYAYLYPTFNLIAQFPVIGWIPLLLIFLGIGESLKIVAISLAVVVPVMVATYKSVSNVSEKFIEVSKVYEFSQWQTLLKVIIPAGLPNIVSGLRQGIMQAWLALVFVELLASSEGIGYLIVWGRQLSQPDIIYMSIIVIGVIGYLLDGILQLIEKRFNHWQNHAF</sequence>
<feature type="transmembrane region" description="Helical" evidence="7">
    <location>
        <begin position="131"/>
        <end position="152"/>
    </location>
</feature>
<evidence type="ECO:0000259" key="8">
    <source>
        <dbReference type="PROSITE" id="PS50928"/>
    </source>
</evidence>
<dbReference type="InterPro" id="IPR000515">
    <property type="entry name" value="MetI-like"/>
</dbReference>
<evidence type="ECO:0000256" key="1">
    <source>
        <dbReference type="ARBA" id="ARBA00004651"/>
    </source>
</evidence>
<evidence type="ECO:0000256" key="5">
    <source>
        <dbReference type="ARBA" id="ARBA00022989"/>
    </source>
</evidence>
<gene>
    <name evidence="9" type="ORF">SAMN05421731_103202</name>
</gene>